<evidence type="ECO:0000313" key="3">
    <source>
        <dbReference type="Proteomes" id="UP001157017"/>
    </source>
</evidence>
<sequence>MRLHDAEPVAQPEVQQAARPQHPADVGQHGVRVDDVLVDVVEDRDVDALVGPGQRLAGRQHELDPVAEPLARHGQARLVDVDAVGVRRAGPGEARRR</sequence>
<proteinExistence type="predicted"/>
<comment type="caution">
    <text evidence="2">The sequence shown here is derived from an EMBL/GenBank/DDBJ whole genome shotgun (WGS) entry which is preliminary data.</text>
</comment>
<keyword evidence="3" id="KW-1185">Reference proteome</keyword>
<evidence type="ECO:0000313" key="2">
    <source>
        <dbReference type="EMBL" id="GMA88415.1"/>
    </source>
</evidence>
<feature type="region of interest" description="Disordered" evidence="1">
    <location>
        <begin position="1"/>
        <end position="30"/>
    </location>
</feature>
<name>A0ABQ6JME1_9ACTN</name>
<evidence type="ECO:0000256" key="1">
    <source>
        <dbReference type="SAM" id="MobiDB-lite"/>
    </source>
</evidence>
<dbReference type="Proteomes" id="UP001157017">
    <property type="component" value="Unassembled WGS sequence"/>
</dbReference>
<dbReference type="EMBL" id="BSUZ01000001">
    <property type="protein sequence ID" value="GMA88415.1"/>
    <property type="molecule type" value="Genomic_DNA"/>
</dbReference>
<protein>
    <submittedName>
        <fullName evidence="2">Uncharacterized protein</fullName>
    </submittedName>
</protein>
<reference evidence="3" key="1">
    <citation type="journal article" date="2019" name="Int. J. Syst. Evol. Microbiol.">
        <title>The Global Catalogue of Microorganisms (GCM) 10K type strain sequencing project: providing services to taxonomists for standard genome sequencing and annotation.</title>
        <authorList>
            <consortium name="The Broad Institute Genomics Platform"/>
            <consortium name="The Broad Institute Genome Sequencing Center for Infectious Disease"/>
            <person name="Wu L."/>
            <person name="Ma J."/>
        </authorList>
    </citation>
    <scope>NUCLEOTIDE SEQUENCE [LARGE SCALE GENOMIC DNA]</scope>
    <source>
        <strain evidence="3">NBRC 108730</strain>
    </source>
</reference>
<gene>
    <name evidence="2" type="ORF">GCM10025868_36650</name>
</gene>
<accession>A0ABQ6JME1</accession>
<organism evidence="2 3">
    <name type="scientific">Angustibacter aerolatus</name>
    <dbReference type="NCBI Taxonomy" id="1162965"/>
    <lineage>
        <taxon>Bacteria</taxon>
        <taxon>Bacillati</taxon>
        <taxon>Actinomycetota</taxon>
        <taxon>Actinomycetes</taxon>
        <taxon>Kineosporiales</taxon>
        <taxon>Kineosporiaceae</taxon>
    </lineage>
</organism>